<dbReference type="GO" id="GO:0010181">
    <property type="term" value="F:FMN binding"/>
    <property type="evidence" value="ECO:0007669"/>
    <property type="project" value="InterPro"/>
</dbReference>
<dbReference type="InParanoid" id="C8X6F4"/>
<feature type="domain" description="Flavodoxin-like" evidence="1">
    <location>
        <begin position="4"/>
        <end position="162"/>
    </location>
</feature>
<organism evidence="2 3">
    <name type="scientific">Nakamurella multipartita (strain ATCC 700099 / DSM 44233 / CIP 104796 / JCM 9543 / NBRC 105858 / Y-104)</name>
    <name type="common">Microsphaera multipartita</name>
    <dbReference type="NCBI Taxonomy" id="479431"/>
    <lineage>
        <taxon>Bacteria</taxon>
        <taxon>Bacillati</taxon>
        <taxon>Actinomycetota</taxon>
        <taxon>Actinomycetes</taxon>
        <taxon>Nakamurellales</taxon>
        <taxon>Nakamurellaceae</taxon>
        <taxon>Nakamurella</taxon>
    </lineage>
</organism>
<dbReference type="Gene3D" id="3.40.50.360">
    <property type="match status" value="1"/>
</dbReference>
<dbReference type="AlphaFoldDB" id="C8X6F4"/>
<name>C8X6F4_NAKMY</name>
<evidence type="ECO:0000313" key="3">
    <source>
        <dbReference type="Proteomes" id="UP000002218"/>
    </source>
</evidence>
<sequence length="174" mass="18152">MSKTLVAYASKMGGTEGIAQAVAEELRGAGLEVDLRPADDVSGFDAYDSVILGSAVYAGRWRRPARRLLKRLVAANSIEHPIRVWLFHSGPTGPEHADGVVPAPGDVAAAAIALGCAQPATFGGRIETATAKGFLAKSMAKGDLAGDFRDFDRIRTWADGIAAELSAPATPPSH</sequence>
<dbReference type="STRING" id="479431.Namu_2438"/>
<dbReference type="eggNOG" id="COG4635">
    <property type="taxonomic scope" value="Bacteria"/>
</dbReference>
<dbReference type="PROSITE" id="PS50902">
    <property type="entry name" value="FLAVODOXIN_LIKE"/>
    <property type="match status" value="1"/>
</dbReference>
<keyword evidence="3" id="KW-1185">Reference proteome</keyword>
<evidence type="ECO:0000259" key="1">
    <source>
        <dbReference type="PROSITE" id="PS50902"/>
    </source>
</evidence>
<dbReference type="InterPro" id="IPR008254">
    <property type="entry name" value="Flavodoxin/NO_synth"/>
</dbReference>
<evidence type="ECO:0000313" key="2">
    <source>
        <dbReference type="EMBL" id="ACV78809.1"/>
    </source>
</evidence>
<accession>C8X6F4</accession>
<dbReference type="EMBL" id="CP001737">
    <property type="protein sequence ID" value="ACV78809.1"/>
    <property type="molecule type" value="Genomic_DNA"/>
</dbReference>
<dbReference type="RefSeq" id="WP_015747698.1">
    <property type="nucleotide sequence ID" value="NC_013235.1"/>
</dbReference>
<reference evidence="3" key="1">
    <citation type="submission" date="2009-09" db="EMBL/GenBank/DDBJ databases">
        <title>The complete genome of Nakamurella multipartita DSM 44233.</title>
        <authorList>
            <consortium name="US DOE Joint Genome Institute (JGI-PGF)"/>
            <person name="Lucas S."/>
            <person name="Copeland A."/>
            <person name="Lapidus A."/>
            <person name="Glavina del Rio T."/>
            <person name="Dalin E."/>
            <person name="Tice H."/>
            <person name="Bruce D."/>
            <person name="Goodwin L."/>
            <person name="Pitluck S."/>
            <person name="Kyrpides N."/>
            <person name="Mavromatis K."/>
            <person name="Ivanova N."/>
            <person name="Ovchinnikova G."/>
            <person name="Sims D."/>
            <person name="Meincke L."/>
            <person name="Brettin T."/>
            <person name="Detter J.C."/>
            <person name="Han C."/>
            <person name="Larimer F."/>
            <person name="Land M."/>
            <person name="Hauser L."/>
            <person name="Markowitz V."/>
            <person name="Cheng J.-F."/>
            <person name="Hugenholtz P."/>
            <person name="Woyke T."/>
            <person name="Wu D."/>
            <person name="Klenk H.-P."/>
            <person name="Eisen J.A."/>
        </authorList>
    </citation>
    <scope>NUCLEOTIDE SEQUENCE [LARGE SCALE GENOMIC DNA]</scope>
    <source>
        <strain evidence="3">ATCC 700099 / DSM 44233 / CIP 104796 / JCM 9543 / NBRC 105858 / Y-104</strain>
    </source>
</reference>
<protein>
    <submittedName>
        <fullName evidence="2">Flavodoxin-like protein</fullName>
    </submittedName>
</protein>
<dbReference type="Pfam" id="PF12724">
    <property type="entry name" value="Flavodoxin_5"/>
    <property type="match status" value="1"/>
</dbReference>
<reference evidence="2 3" key="2">
    <citation type="journal article" date="2010" name="Stand. Genomic Sci.">
        <title>Complete genome sequence of Nakamurella multipartita type strain (Y-104).</title>
        <authorList>
            <person name="Tice H."/>
            <person name="Mayilraj S."/>
            <person name="Sims D."/>
            <person name="Lapidus A."/>
            <person name="Nolan M."/>
            <person name="Lucas S."/>
            <person name="Glavina Del Rio T."/>
            <person name="Copeland A."/>
            <person name="Cheng J.F."/>
            <person name="Meincke L."/>
            <person name="Bruce D."/>
            <person name="Goodwin L."/>
            <person name="Pitluck S."/>
            <person name="Ivanova N."/>
            <person name="Mavromatis K."/>
            <person name="Ovchinnikova G."/>
            <person name="Pati A."/>
            <person name="Chen A."/>
            <person name="Palaniappan K."/>
            <person name="Land M."/>
            <person name="Hauser L."/>
            <person name="Chang Y.J."/>
            <person name="Jeffries C.D."/>
            <person name="Detter J.C."/>
            <person name="Brettin T."/>
            <person name="Rohde M."/>
            <person name="Goker M."/>
            <person name="Bristow J."/>
            <person name="Eisen J.A."/>
            <person name="Markowitz V."/>
            <person name="Hugenholtz P."/>
            <person name="Kyrpides N.C."/>
            <person name="Klenk H.P."/>
            <person name="Chen F."/>
        </authorList>
    </citation>
    <scope>NUCLEOTIDE SEQUENCE [LARGE SCALE GENOMIC DNA]</scope>
    <source>
        <strain evidence="3">ATCC 700099 / DSM 44233 / CIP 104796 / JCM 9543 / NBRC 105858 / Y-104</strain>
    </source>
</reference>
<dbReference type="Proteomes" id="UP000002218">
    <property type="component" value="Chromosome"/>
</dbReference>
<gene>
    <name evidence="2" type="ordered locus">Namu_2438</name>
</gene>
<proteinExistence type="predicted"/>
<dbReference type="OrthoDB" id="129384at2"/>
<dbReference type="InterPro" id="IPR029039">
    <property type="entry name" value="Flavoprotein-like_sf"/>
</dbReference>
<dbReference type="HOGENOM" id="CLU_094839_1_0_11"/>
<dbReference type="InterPro" id="IPR026816">
    <property type="entry name" value="Flavodoxin_dom"/>
</dbReference>
<dbReference type="KEGG" id="nml:Namu_2438"/>
<dbReference type="SUPFAM" id="SSF52218">
    <property type="entry name" value="Flavoproteins"/>
    <property type="match status" value="1"/>
</dbReference>